<feature type="domain" description="Protein kinase" evidence="6">
    <location>
        <begin position="99"/>
        <end position="366"/>
    </location>
</feature>
<dbReference type="PANTHER" id="PTHR47983">
    <property type="entry name" value="PTO-INTERACTING PROTEIN 1-LIKE"/>
    <property type="match status" value="1"/>
</dbReference>
<keyword evidence="2" id="KW-0808">Transferase</keyword>
<protein>
    <recommendedName>
        <fullName evidence="6">Protein kinase domain-containing protein</fullName>
    </recommendedName>
</protein>
<keyword evidence="5" id="KW-0067">ATP-binding</keyword>
<keyword evidence="3" id="KW-0547">Nucleotide-binding</keyword>
<evidence type="ECO:0000256" key="3">
    <source>
        <dbReference type="ARBA" id="ARBA00022741"/>
    </source>
</evidence>
<keyword evidence="4" id="KW-0418">Kinase</keyword>
<evidence type="ECO:0000313" key="7">
    <source>
        <dbReference type="EMBL" id="KAH0742629.1"/>
    </source>
</evidence>
<dbReference type="Gene3D" id="1.10.510.10">
    <property type="entry name" value="Transferase(Phosphotransferase) domain 1"/>
    <property type="match status" value="1"/>
</dbReference>
<dbReference type="InterPro" id="IPR052101">
    <property type="entry name" value="Plant_StressResp_Kinase"/>
</dbReference>
<dbReference type="Pfam" id="PF07714">
    <property type="entry name" value="PK_Tyr_Ser-Thr"/>
    <property type="match status" value="1"/>
</dbReference>
<evidence type="ECO:0000256" key="1">
    <source>
        <dbReference type="ARBA" id="ARBA00022553"/>
    </source>
</evidence>
<dbReference type="Proteomes" id="UP000826656">
    <property type="component" value="Unassembled WGS sequence"/>
</dbReference>
<dbReference type="InterPro" id="IPR001245">
    <property type="entry name" value="Ser-Thr/Tyr_kinase_cat_dom"/>
</dbReference>
<evidence type="ECO:0000256" key="2">
    <source>
        <dbReference type="ARBA" id="ARBA00022679"/>
    </source>
</evidence>
<evidence type="ECO:0000259" key="6">
    <source>
        <dbReference type="PROSITE" id="PS50011"/>
    </source>
</evidence>
<dbReference type="PANTHER" id="PTHR47983:SF22">
    <property type="entry name" value="PROLINE-RICH RECEPTOR-LIKE PROTEIN KINASE PERK2"/>
    <property type="match status" value="1"/>
</dbReference>
<dbReference type="PROSITE" id="PS50011">
    <property type="entry name" value="PROTEIN_KINASE_DOM"/>
    <property type="match status" value="1"/>
</dbReference>
<accession>A0ABQ7U6T0</accession>
<dbReference type="InterPro" id="IPR011009">
    <property type="entry name" value="Kinase-like_dom_sf"/>
</dbReference>
<evidence type="ECO:0000256" key="5">
    <source>
        <dbReference type="ARBA" id="ARBA00022840"/>
    </source>
</evidence>
<organism evidence="7 8">
    <name type="scientific">Solanum tuberosum</name>
    <name type="common">Potato</name>
    <dbReference type="NCBI Taxonomy" id="4113"/>
    <lineage>
        <taxon>Eukaryota</taxon>
        <taxon>Viridiplantae</taxon>
        <taxon>Streptophyta</taxon>
        <taxon>Embryophyta</taxon>
        <taxon>Tracheophyta</taxon>
        <taxon>Spermatophyta</taxon>
        <taxon>Magnoliopsida</taxon>
        <taxon>eudicotyledons</taxon>
        <taxon>Gunneridae</taxon>
        <taxon>Pentapetalae</taxon>
        <taxon>asterids</taxon>
        <taxon>lamiids</taxon>
        <taxon>Solanales</taxon>
        <taxon>Solanaceae</taxon>
        <taxon>Solanoideae</taxon>
        <taxon>Solaneae</taxon>
        <taxon>Solanum</taxon>
    </lineage>
</organism>
<dbReference type="EMBL" id="JAIVGD010000023">
    <property type="protein sequence ID" value="KAH0742629.1"/>
    <property type="molecule type" value="Genomic_DNA"/>
</dbReference>
<comment type="caution">
    <text evidence="7">The sequence shown here is derived from an EMBL/GenBank/DDBJ whole genome shotgun (WGS) entry which is preliminary data.</text>
</comment>
<sequence>MTTTTDVEMSSDKQKKDIEILRKKLMDWSFFPYLYQLFNKEEPINWRNPMFIDYIARQSLQSFYRACKRFESFDFSIEPTIVGKVKHCSYSDLDGITNFKNPEVIQKIISGRLFQGTIVEGSEKRSVIVKTWDFHLPMRDALQCLTTFCDEIELFTDERVNMHPNLVKLYRYCCDTRLALVFDEEFTGLVLSDVLLSDDFGWVERMKVATQLADLYSCLHENNIALDRLIPANIMIDKEFNIKVFDFGFVTNTFNVDDSFLDGARAPEILKGERTRTMKSDVYYFGILLLELMAKRKFSFAHVCCCVQTSIANAVKRGKKYLVHECFTEVDYPTALAITLLVFLCTNFDPDKRPSMKDVIDTLNAMGMGGVKRKRDEYDAEQ</sequence>
<evidence type="ECO:0000313" key="8">
    <source>
        <dbReference type="Proteomes" id="UP000826656"/>
    </source>
</evidence>
<dbReference type="InterPro" id="IPR000719">
    <property type="entry name" value="Prot_kinase_dom"/>
</dbReference>
<proteinExistence type="predicted"/>
<gene>
    <name evidence="7" type="ORF">KY290_030622</name>
</gene>
<reference evidence="7 8" key="1">
    <citation type="journal article" date="2021" name="bioRxiv">
        <title>Chromosome-scale and haplotype-resolved genome assembly of a tetraploid potato cultivar.</title>
        <authorList>
            <person name="Sun H."/>
            <person name="Jiao W.-B."/>
            <person name="Krause K."/>
            <person name="Campoy J.A."/>
            <person name="Goel M."/>
            <person name="Folz-Donahue K."/>
            <person name="Kukat C."/>
            <person name="Huettel B."/>
            <person name="Schneeberger K."/>
        </authorList>
    </citation>
    <scope>NUCLEOTIDE SEQUENCE [LARGE SCALE GENOMIC DNA]</scope>
    <source>
        <strain evidence="7">SolTubOtavaFocal</strain>
        <tissue evidence="7">Leaves</tissue>
    </source>
</reference>
<dbReference type="SUPFAM" id="SSF56112">
    <property type="entry name" value="Protein kinase-like (PK-like)"/>
    <property type="match status" value="1"/>
</dbReference>
<evidence type="ECO:0000256" key="4">
    <source>
        <dbReference type="ARBA" id="ARBA00022777"/>
    </source>
</evidence>
<keyword evidence="8" id="KW-1185">Reference proteome</keyword>
<keyword evidence="1" id="KW-0597">Phosphoprotein</keyword>
<dbReference type="Gene3D" id="3.30.200.20">
    <property type="entry name" value="Phosphorylase Kinase, domain 1"/>
    <property type="match status" value="1"/>
</dbReference>
<name>A0ABQ7U6T0_SOLTU</name>